<dbReference type="STRING" id="181874.A0A409YUL5"/>
<organism evidence="4 5">
    <name type="scientific">Panaeolus cyanescens</name>
    <dbReference type="NCBI Taxonomy" id="181874"/>
    <lineage>
        <taxon>Eukaryota</taxon>
        <taxon>Fungi</taxon>
        <taxon>Dikarya</taxon>
        <taxon>Basidiomycota</taxon>
        <taxon>Agaricomycotina</taxon>
        <taxon>Agaricomycetes</taxon>
        <taxon>Agaricomycetidae</taxon>
        <taxon>Agaricales</taxon>
        <taxon>Agaricineae</taxon>
        <taxon>Galeropsidaceae</taxon>
        <taxon>Panaeolus</taxon>
    </lineage>
</organism>
<evidence type="ECO:0000256" key="3">
    <source>
        <dbReference type="ARBA" id="ARBA00035112"/>
    </source>
</evidence>
<comment type="caution">
    <text evidence="4">The sequence shown here is derived from an EMBL/GenBank/DDBJ whole genome shotgun (WGS) entry which is preliminary data.</text>
</comment>
<dbReference type="AlphaFoldDB" id="A0A409YUL5"/>
<dbReference type="PANTHER" id="PTHR33365">
    <property type="entry name" value="YALI0B05434P"/>
    <property type="match status" value="1"/>
</dbReference>
<dbReference type="EMBL" id="NHTK01000586">
    <property type="protein sequence ID" value="PPR06715.1"/>
    <property type="molecule type" value="Genomic_DNA"/>
</dbReference>
<evidence type="ECO:0000313" key="4">
    <source>
        <dbReference type="EMBL" id="PPR06715.1"/>
    </source>
</evidence>
<gene>
    <name evidence="4" type="ORF">CVT24_013035</name>
</gene>
<dbReference type="Proteomes" id="UP000284842">
    <property type="component" value="Unassembled WGS sequence"/>
</dbReference>
<evidence type="ECO:0000256" key="2">
    <source>
        <dbReference type="ARBA" id="ARBA00023002"/>
    </source>
</evidence>
<protein>
    <recommendedName>
        <fullName evidence="6">Oxidase ustYa</fullName>
    </recommendedName>
</protein>
<dbReference type="GO" id="GO:0016491">
    <property type="term" value="F:oxidoreductase activity"/>
    <property type="evidence" value="ECO:0007669"/>
    <property type="project" value="UniProtKB-KW"/>
</dbReference>
<dbReference type="InterPro" id="IPR021765">
    <property type="entry name" value="UstYa-like"/>
</dbReference>
<proteinExistence type="inferred from homology"/>
<evidence type="ECO:0008006" key="6">
    <source>
        <dbReference type="Google" id="ProtNLM"/>
    </source>
</evidence>
<dbReference type="InParanoid" id="A0A409YUL5"/>
<dbReference type="GO" id="GO:0043386">
    <property type="term" value="P:mycotoxin biosynthetic process"/>
    <property type="evidence" value="ECO:0007669"/>
    <property type="project" value="InterPro"/>
</dbReference>
<comment type="pathway">
    <text evidence="1">Mycotoxin biosynthesis.</text>
</comment>
<reference evidence="4 5" key="1">
    <citation type="journal article" date="2018" name="Evol. Lett.">
        <title>Horizontal gene cluster transfer increased hallucinogenic mushroom diversity.</title>
        <authorList>
            <person name="Reynolds H.T."/>
            <person name="Vijayakumar V."/>
            <person name="Gluck-Thaler E."/>
            <person name="Korotkin H.B."/>
            <person name="Matheny P.B."/>
            <person name="Slot J.C."/>
        </authorList>
    </citation>
    <scope>NUCLEOTIDE SEQUENCE [LARGE SCALE GENOMIC DNA]</scope>
    <source>
        <strain evidence="4 5">2629</strain>
    </source>
</reference>
<keyword evidence="2" id="KW-0560">Oxidoreductase</keyword>
<comment type="similarity">
    <text evidence="3">Belongs to the ustYa family.</text>
</comment>
<keyword evidence="5" id="KW-1185">Reference proteome</keyword>
<sequence length="206" mass="24164">MFSTKPSTKTSHCVWPWALVLLLNAGLSLISVSSSIRKHQHTLRHDDYPLDVSVDYPLQPVGMTIQDSSRYQLNLTDYSEKEWVTLIAWPHGSGRVHLGEEYRLFNAVYFHQLHCVQIMEEAIQDRHYPLATSHHVGHCLHYLRQTLMCDADYTLEEGDFTKCYENYDLRKGGDTRVCRDWETLYDTITKRVREWAWVRPEDLGHL</sequence>
<evidence type="ECO:0000256" key="1">
    <source>
        <dbReference type="ARBA" id="ARBA00004685"/>
    </source>
</evidence>
<name>A0A409YUL5_9AGAR</name>
<dbReference type="PANTHER" id="PTHR33365:SF11">
    <property type="entry name" value="TAT PATHWAY SIGNAL SEQUENCE"/>
    <property type="match status" value="1"/>
</dbReference>
<evidence type="ECO:0000313" key="5">
    <source>
        <dbReference type="Proteomes" id="UP000284842"/>
    </source>
</evidence>
<dbReference type="OrthoDB" id="3687641at2759"/>
<dbReference type="Pfam" id="PF11807">
    <property type="entry name" value="UstYa"/>
    <property type="match status" value="1"/>
</dbReference>
<accession>A0A409YUL5</accession>